<reference evidence="1" key="1">
    <citation type="journal article" date="2018" name="DNA Res.">
        <title>Multiple hybrid de novo genome assembly of finger millet, an orphan allotetraploid crop.</title>
        <authorList>
            <person name="Hatakeyama M."/>
            <person name="Aluri S."/>
            <person name="Balachadran M.T."/>
            <person name="Sivarajan S.R."/>
            <person name="Patrignani A."/>
            <person name="Gruter S."/>
            <person name="Poveda L."/>
            <person name="Shimizu-Inatsugi R."/>
            <person name="Baeten J."/>
            <person name="Francoijs K.J."/>
            <person name="Nataraja K.N."/>
            <person name="Reddy Y.A.N."/>
            <person name="Phadnis S."/>
            <person name="Ravikumar R.L."/>
            <person name="Schlapbach R."/>
            <person name="Sreeman S.M."/>
            <person name="Shimizu K.K."/>
        </authorList>
    </citation>
    <scope>NUCLEOTIDE SEQUENCE</scope>
</reference>
<evidence type="ECO:0000313" key="1">
    <source>
        <dbReference type="EMBL" id="GJN39515.1"/>
    </source>
</evidence>
<dbReference type="SUPFAM" id="SSF51735">
    <property type="entry name" value="NAD(P)-binding Rossmann-fold domains"/>
    <property type="match status" value="1"/>
</dbReference>
<organism evidence="1 2">
    <name type="scientific">Eleusine coracana subsp. coracana</name>
    <dbReference type="NCBI Taxonomy" id="191504"/>
    <lineage>
        <taxon>Eukaryota</taxon>
        <taxon>Viridiplantae</taxon>
        <taxon>Streptophyta</taxon>
        <taxon>Embryophyta</taxon>
        <taxon>Tracheophyta</taxon>
        <taxon>Spermatophyta</taxon>
        <taxon>Magnoliopsida</taxon>
        <taxon>Liliopsida</taxon>
        <taxon>Poales</taxon>
        <taxon>Poaceae</taxon>
        <taxon>PACMAD clade</taxon>
        <taxon>Chloridoideae</taxon>
        <taxon>Cynodonteae</taxon>
        <taxon>Eleusininae</taxon>
        <taxon>Eleusine</taxon>
    </lineage>
</organism>
<dbReference type="Gene3D" id="3.40.50.720">
    <property type="entry name" value="NAD(P)-binding Rossmann-like Domain"/>
    <property type="match status" value="1"/>
</dbReference>
<dbReference type="Proteomes" id="UP001054889">
    <property type="component" value="Unassembled WGS sequence"/>
</dbReference>
<evidence type="ECO:0008006" key="3">
    <source>
        <dbReference type="Google" id="ProtNLM"/>
    </source>
</evidence>
<reference evidence="1" key="2">
    <citation type="submission" date="2021-12" db="EMBL/GenBank/DDBJ databases">
        <title>Resequencing data analysis of finger millet.</title>
        <authorList>
            <person name="Hatakeyama M."/>
            <person name="Aluri S."/>
            <person name="Balachadran M.T."/>
            <person name="Sivarajan S.R."/>
            <person name="Poveda L."/>
            <person name="Shimizu-Inatsugi R."/>
            <person name="Schlapbach R."/>
            <person name="Sreeman S.M."/>
            <person name="Shimizu K.K."/>
        </authorList>
    </citation>
    <scope>NUCLEOTIDE SEQUENCE</scope>
</reference>
<keyword evidence="2" id="KW-1185">Reference proteome</keyword>
<name>A0AAV5FXU0_ELECO</name>
<dbReference type="AlphaFoldDB" id="A0AAV5FXU0"/>
<evidence type="ECO:0000313" key="2">
    <source>
        <dbReference type="Proteomes" id="UP001054889"/>
    </source>
</evidence>
<dbReference type="EMBL" id="BQKI01000098">
    <property type="protein sequence ID" value="GJN39515.1"/>
    <property type="molecule type" value="Genomic_DNA"/>
</dbReference>
<accession>A0AAV5FXU0</accession>
<comment type="caution">
    <text evidence="1">The sequence shown here is derived from an EMBL/GenBank/DDBJ whole genome shotgun (WGS) entry which is preliminary data.</text>
</comment>
<sequence>MEASAKSTVCVTGAGGFLASWLVKLLLSGGRYAIRGTARDPVLIILGCNLILLPSNDFSFLDVEHNITYNTEKLQKLGWNCRPIEETIRESVEHYQALGILN</sequence>
<dbReference type="InterPro" id="IPR036291">
    <property type="entry name" value="NAD(P)-bd_dom_sf"/>
</dbReference>
<proteinExistence type="predicted"/>
<protein>
    <recommendedName>
        <fullName evidence="3">NAD-dependent epimerase/dehydratase domain-containing protein</fullName>
    </recommendedName>
</protein>
<gene>
    <name evidence="1" type="primary">gb28639</name>
    <name evidence="1" type="ORF">PR202_gb28639</name>
</gene>